<proteinExistence type="predicted"/>
<dbReference type="EMBL" id="CP036526">
    <property type="protein sequence ID" value="QDT08999.1"/>
    <property type="molecule type" value="Genomic_DNA"/>
</dbReference>
<dbReference type="RefSeq" id="WP_419189667.1">
    <property type="nucleotide sequence ID" value="NZ_CP036526.1"/>
</dbReference>
<dbReference type="AlphaFoldDB" id="A0A517NPF2"/>
<evidence type="ECO:0000259" key="7">
    <source>
        <dbReference type="SMART" id="SM00752"/>
    </source>
</evidence>
<reference evidence="8 9" key="1">
    <citation type="submission" date="2019-02" db="EMBL/GenBank/DDBJ databases">
        <title>Deep-cultivation of Planctomycetes and their phenomic and genomic characterization uncovers novel biology.</title>
        <authorList>
            <person name="Wiegand S."/>
            <person name="Jogler M."/>
            <person name="Boedeker C."/>
            <person name="Pinto D."/>
            <person name="Vollmers J."/>
            <person name="Rivas-Marin E."/>
            <person name="Kohn T."/>
            <person name="Peeters S.H."/>
            <person name="Heuer A."/>
            <person name="Rast P."/>
            <person name="Oberbeckmann S."/>
            <person name="Bunk B."/>
            <person name="Jeske O."/>
            <person name="Meyerdierks A."/>
            <person name="Storesund J.E."/>
            <person name="Kallscheuer N."/>
            <person name="Luecker S."/>
            <person name="Lage O.M."/>
            <person name="Pohl T."/>
            <person name="Merkel B.J."/>
            <person name="Hornburger P."/>
            <person name="Mueller R.-W."/>
            <person name="Bruemmer F."/>
            <person name="Labrenz M."/>
            <person name="Spormann A.M."/>
            <person name="Op den Camp H."/>
            <person name="Overmann J."/>
            <person name="Amann R."/>
            <person name="Jetten M.S.M."/>
            <person name="Mascher T."/>
            <person name="Medema M.H."/>
            <person name="Devos D.P."/>
            <person name="Kaster A.-K."/>
            <person name="Ovreas L."/>
            <person name="Rohde M."/>
            <person name="Galperin M.Y."/>
            <person name="Jogler C."/>
        </authorList>
    </citation>
    <scope>NUCLEOTIDE SEQUENCE [LARGE SCALE GENOMIC DNA]</scope>
    <source>
        <strain evidence="8 9">K23_9</strain>
    </source>
</reference>
<dbReference type="InterPro" id="IPR052964">
    <property type="entry name" value="Sporulation_signal_mat"/>
</dbReference>
<evidence type="ECO:0000256" key="4">
    <source>
        <dbReference type="ARBA" id="ARBA00023136"/>
    </source>
</evidence>
<dbReference type="PANTHER" id="PTHR39535:SF2">
    <property type="entry name" value="HTTM DOMAIN-CONTAINING PROTEIN"/>
    <property type="match status" value="1"/>
</dbReference>
<evidence type="ECO:0000256" key="6">
    <source>
        <dbReference type="SAM" id="Phobius"/>
    </source>
</evidence>
<gene>
    <name evidence="8" type="primary">sdpB</name>
    <name evidence="8" type="ORF">K239x_09420</name>
</gene>
<keyword evidence="2 6" id="KW-0812">Transmembrane</keyword>
<keyword evidence="9" id="KW-1185">Reference proteome</keyword>
<evidence type="ECO:0000256" key="1">
    <source>
        <dbReference type="ARBA" id="ARBA00004127"/>
    </source>
</evidence>
<feature type="transmembrane region" description="Helical" evidence="6">
    <location>
        <begin position="33"/>
        <end position="52"/>
    </location>
</feature>
<dbReference type="SMART" id="SM00752">
    <property type="entry name" value="HTTM"/>
    <property type="match status" value="1"/>
</dbReference>
<organism evidence="8 9">
    <name type="scientific">Stieleria marina</name>
    <dbReference type="NCBI Taxonomy" id="1930275"/>
    <lineage>
        <taxon>Bacteria</taxon>
        <taxon>Pseudomonadati</taxon>
        <taxon>Planctomycetota</taxon>
        <taxon>Planctomycetia</taxon>
        <taxon>Pirellulales</taxon>
        <taxon>Pirellulaceae</taxon>
        <taxon>Stieleria</taxon>
    </lineage>
</organism>
<accession>A0A517NPF2</accession>
<feature type="transmembrane region" description="Helical" evidence="6">
    <location>
        <begin position="280"/>
        <end position="308"/>
    </location>
</feature>
<feature type="transmembrane region" description="Helical" evidence="6">
    <location>
        <begin position="97"/>
        <end position="117"/>
    </location>
</feature>
<evidence type="ECO:0000256" key="5">
    <source>
        <dbReference type="SAM" id="MobiDB-lite"/>
    </source>
</evidence>
<dbReference type="Proteomes" id="UP000319817">
    <property type="component" value="Chromosome"/>
</dbReference>
<feature type="compositionally biased region" description="Basic and acidic residues" evidence="5">
    <location>
        <begin position="405"/>
        <end position="424"/>
    </location>
</feature>
<keyword evidence="3 6" id="KW-1133">Transmembrane helix</keyword>
<feature type="region of interest" description="Disordered" evidence="5">
    <location>
        <begin position="402"/>
        <end position="424"/>
    </location>
</feature>
<feature type="domain" description="HTTM-like" evidence="7">
    <location>
        <begin position="26"/>
        <end position="317"/>
    </location>
</feature>
<dbReference type="GO" id="GO:0012505">
    <property type="term" value="C:endomembrane system"/>
    <property type="evidence" value="ECO:0007669"/>
    <property type="project" value="UniProtKB-SubCell"/>
</dbReference>
<evidence type="ECO:0000313" key="9">
    <source>
        <dbReference type="Proteomes" id="UP000319817"/>
    </source>
</evidence>
<comment type="subcellular location">
    <subcellularLocation>
        <location evidence="1">Endomembrane system</location>
        <topology evidence="1">Multi-pass membrane protein</topology>
    </subcellularLocation>
</comment>
<feature type="transmembrane region" description="Helical" evidence="6">
    <location>
        <begin position="253"/>
        <end position="274"/>
    </location>
</feature>
<sequence>MILQSQTEQPKNWLLSSWNTWDRFWFTPRQPHVLGLLRIFTGAMLLYCHLVLASQLTSFLGDTAWINNDTAMQLHDGAFGIADAGHSYLWYLDSPSLLWSHQVLTILVTASFMIGLLTRITGPAAWFLQLMYIHRLTGALFGLDQIVTYTVMYLMFTPCGSTFSVDTWIRKKFLNKISSSPKLDWLFPDVRPSVVANVATRLLQIHLCVIYLFGGLAKARGDSWWDGTAVWYAIGNYEYQSIDMTWLGAYPRIIAALSNITLFWEVFYCALIWPRLTRPIVLGLAIAVHGGIALFLGMATFGLMMVAANMIFIEPTWLTGFGDDPVDDPIDDQKEQEEIDNLVADLGPGSGIHQDQDLRAQKLKQAEKKIRAKYAKLKSRHALVKEREAKYRERVTRLKRREAKIKRYAERRQKAKKQRTDEQE</sequence>
<evidence type="ECO:0000313" key="8">
    <source>
        <dbReference type="EMBL" id="QDT08999.1"/>
    </source>
</evidence>
<dbReference type="PANTHER" id="PTHR39535">
    <property type="entry name" value="SPORULATION-DELAYING PROTEIN SDPB"/>
    <property type="match status" value="1"/>
</dbReference>
<keyword evidence="4 6" id="KW-0472">Membrane</keyword>
<evidence type="ECO:0000256" key="3">
    <source>
        <dbReference type="ARBA" id="ARBA00022989"/>
    </source>
</evidence>
<protein>
    <submittedName>
        <fullName evidence="8">Sporulation-delaying protein SdpB</fullName>
    </submittedName>
</protein>
<dbReference type="InterPro" id="IPR011020">
    <property type="entry name" value="HTTM-like"/>
</dbReference>
<evidence type="ECO:0000256" key="2">
    <source>
        <dbReference type="ARBA" id="ARBA00022692"/>
    </source>
</evidence>
<name>A0A517NPF2_9BACT</name>
<feature type="transmembrane region" description="Helical" evidence="6">
    <location>
        <begin position="124"/>
        <end position="143"/>
    </location>
</feature>